<keyword evidence="3 10" id="KW-0328">Glycosyltransferase</keyword>
<evidence type="ECO:0000256" key="4">
    <source>
        <dbReference type="ARBA" id="ARBA00022679"/>
    </source>
</evidence>
<comment type="similarity">
    <text evidence="2 10">Belongs to the glycosyltransferase 31 family.</text>
</comment>
<evidence type="ECO:0000256" key="3">
    <source>
        <dbReference type="ARBA" id="ARBA00022676"/>
    </source>
</evidence>
<evidence type="ECO:0000256" key="8">
    <source>
        <dbReference type="ARBA" id="ARBA00023034"/>
    </source>
</evidence>
<dbReference type="GO" id="GO:0006493">
    <property type="term" value="P:protein O-linked glycosylation"/>
    <property type="evidence" value="ECO:0007669"/>
    <property type="project" value="TreeGrafter"/>
</dbReference>
<dbReference type="InterPro" id="IPR002659">
    <property type="entry name" value="Glyco_trans_31"/>
</dbReference>
<dbReference type="GO" id="GO:0000139">
    <property type="term" value="C:Golgi membrane"/>
    <property type="evidence" value="ECO:0007669"/>
    <property type="project" value="UniProtKB-SubCell"/>
</dbReference>
<evidence type="ECO:0000256" key="7">
    <source>
        <dbReference type="ARBA" id="ARBA00022989"/>
    </source>
</evidence>
<organism evidence="11 12">
    <name type="scientific">Petrolisthes manimaculis</name>
    <dbReference type="NCBI Taxonomy" id="1843537"/>
    <lineage>
        <taxon>Eukaryota</taxon>
        <taxon>Metazoa</taxon>
        <taxon>Ecdysozoa</taxon>
        <taxon>Arthropoda</taxon>
        <taxon>Crustacea</taxon>
        <taxon>Multicrustacea</taxon>
        <taxon>Malacostraca</taxon>
        <taxon>Eumalacostraca</taxon>
        <taxon>Eucarida</taxon>
        <taxon>Decapoda</taxon>
        <taxon>Pleocyemata</taxon>
        <taxon>Anomura</taxon>
        <taxon>Galatheoidea</taxon>
        <taxon>Porcellanidae</taxon>
        <taxon>Petrolisthes</taxon>
    </lineage>
</organism>
<reference evidence="11" key="1">
    <citation type="submission" date="2023-11" db="EMBL/GenBank/DDBJ databases">
        <title>Genome assemblies of two species of porcelain crab, Petrolisthes cinctipes and Petrolisthes manimaculis (Anomura: Porcellanidae).</title>
        <authorList>
            <person name="Angst P."/>
        </authorList>
    </citation>
    <scope>NUCLEOTIDE SEQUENCE</scope>
    <source>
        <strain evidence="11">PB745_02</strain>
        <tissue evidence="11">Gill</tissue>
    </source>
</reference>
<dbReference type="SUPFAM" id="SSF53448">
    <property type="entry name" value="Nucleotide-diphospho-sugar transferases"/>
    <property type="match status" value="1"/>
</dbReference>
<dbReference type="EMBL" id="JAWZYT010003823">
    <property type="protein sequence ID" value="KAK4296605.1"/>
    <property type="molecule type" value="Genomic_DNA"/>
</dbReference>
<dbReference type="Gene3D" id="3.90.550.50">
    <property type="match status" value="1"/>
</dbReference>
<evidence type="ECO:0000256" key="10">
    <source>
        <dbReference type="RuleBase" id="RU363063"/>
    </source>
</evidence>
<keyword evidence="9 10" id="KW-0472">Membrane</keyword>
<dbReference type="EC" id="2.4.1.-" evidence="10"/>
<accession>A0AAE1NWZ5</accession>
<dbReference type="AlphaFoldDB" id="A0AAE1NWZ5"/>
<evidence type="ECO:0000256" key="9">
    <source>
        <dbReference type="ARBA" id="ARBA00023136"/>
    </source>
</evidence>
<evidence type="ECO:0000256" key="6">
    <source>
        <dbReference type="ARBA" id="ARBA00022968"/>
    </source>
</evidence>
<keyword evidence="5 10" id="KW-0812">Transmembrane</keyword>
<evidence type="ECO:0000256" key="5">
    <source>
        <dbReference type="ARBA" id="ARBA00022692"/>
    </source>
</evidence>
<dbReference type="GO" id="GO:0008194">
    <property type="term" value="F:UDP-glycosyltransferase activity"/>
    <property type="evidence" value="ECO:0007669"/>
    <property type="project" value="TreeGrafter"/>
</dbReference>
<protein>
    <recommendedName>
        <fullName evidence="10">Hexosyltransferase</fullName>
        <ecNumber evidence="10">2.4.1.-</ecNumber>
    </recommendedName>
</protein>
<evidence type="ECO:0000313" key="11">
    <source>
        <dbReference type="EMBL" id="KAK4296605.1"/>
    </source>
</evidence>
<dbReference type="PANTHER" id="PTHR11214:SF349">
    <property type="entry name" value="BETA-1,3-GALACTOSYLTRANSFERASE BRN"/>
    <property type="match status" value="1"/>
</dbReference>
<keyword evidence="4" id="KW-0808">Transferase</keyword>
<keyword evidence="6 10" id="KW-0735">Signal-anchor</keyword>
<proteinExistence type="inferred from homology"/>
<gene>
    <name evidence="11" type="ORF">Pmani_030913</name>
</gene>
<keyword evidence="7 10" id="KW-1133">Transmembrane helix</keyword>
<dbReference type="GO" id="GO:0016758">
    <property type="term" value="F:hexosyltransferase activity"/>
    <property type="evidence" value="ECO:0007669"/>
    <property type="project" value="InterPro"/>
</dbReference>
<evidence type="ECO:0000256" key="2">
    <source>
        <dbReference type="ARBA" id="ARBA00008661"/>
    </source>
</evidence>
<evidence type="ECO:0000256" key="1">
    <source>
        <dbReference type="ARBA" id="ARBA00004323"/>
    </source>
</evidence>
<feature type="transmembrane region" description="Helical" evidence="10">
    <location>
        <begin position="7"/>
        <end position="27"/>
    </location>
</feature>
<dbReference type="PANTHER" id="PTHR11214">
    <property type="entry name" value="BETA-1,3-N-ACETYLGLUCOSAMINYLTRANSFERASE"/>
    <property type="match status" value="1"/>
</dbReference>
<dbReference type="Pfam" id="PF01762">
    <property type="entry name" value="Galactosyl_T"/>
    <property type="match status" value="1"/>
</dbReference>
<sequence>MSRGRIPWLWLVAFVLFVYLTGLYQYAFTWSYSEYYTDWGPTHPLQPLIRQYKAGGEYIQVRPVNTFDYPYKYTCAEKCSSKESIRLMYVVKSAIKNFDKRMGIRNSWGFEKRFSDVEIKTVFILGLSDGDNHVQKLVDKENEEQKDIIQASFLDSYMNNSIKTMMGLHWTYHYCQNVKYFLFVDDDYYVSTRNILRFLRKPEHYPQYLEKHVVQAVNEYQDDLYAGYMFHGARPIRWVFSRWYISLDVYPYSEWPPYITGGAYVLSRKSLEELYVSCIYTYSIPFDDVFLGMVAKKAGIKQLHHKEFYYYKRLYDVEGYKWVIASHGFDDPKELQRVWSEQRSAGNA</sequence>
<name>A0AAE1NWZ5_9EUCA</name>
<comment type="subcellular location">
    <subcellularLocation>
        <location evidence="1 10">Golgi apparatus membrane</location>
        <topology evidence="1 10">Single-pass type II membrane protein</topology>
    </subcellularLocation>
</comment>
<dbReference type="FunFam" id="3.90.550.50:FF:000042">
    <property type="entry name" value="Hexosyltransferase"/>
    <property type="match status" value="1"/>
</dbReference>
<keyword evidence="8 10" id="KW-0333">Golgi apparatus</keyword>
<dbReference type="Proteomes" id="UP001292094">
    <property type="component" value="Unassembled WGS sequence"/>
</dbReference>
<dbReference type="InterPro" id="IPR029044">
    <property type="entry name" value="Nucleotide-diphossugar_trans"/>
</dbReference>
<comment type="caution">
    <text evidence="11">The sequence shown here is derived from an EMBL/GenBank/DDBJ whole genome shotgun (WGS) entry which is preliminary data.</text>
</comment>
<keyword evidence="12" id="KW-1185">Reference proteome</keyword>
<evidence type="ECO:0000313" key="12">
    <source>
        <dbReference type="Proteomes" id="UP001292094"/>
    </source>
</evidence>